<proteinExistence type="predicted"/>
<reference evidence="1 2" key="2">
    <citation type="journal article" date="2022" name="Mol. Ecol. Resour.">
        <title>The genomes of chicory, endive, great burdock and yacon provide insights into Asteraceae paleo-polyploidization history and plant inulin production.</title>
        <authorList>
            <person name="Fan W."/>
            <person name="Wang S."/>
            <person name="Wang H."/>
            <person name="Wang A."/>
            <person name="Jiang F."/>
            <person name="Liu H."/>
            <person name="Zhao H."/>
            <person name="Xu D."/>
            <person name="Zhang Y."/>
        </authorList>
    </citation>
    <scope>NUCLEOTIDE SEQUENCE [LARGE SCALE GENOMIC DNA]</scope>
    <source>
        <strain evidence="2">cv. Punajuju</strain>
        <tissue evidence="1">Leaves</tissue>
    </source>
</reference>
<sequence length="131" mass="15689">MITTNLLHKWILIFKIIRDVIWFRREELAPIDSIEGFYSRGCSWPSEYRLKVINDIFEEVDKHIEEGDLVREFKMSALPILYDHVVKLIKYLLIDKQRDRDQVVILFQDMHKVVTRYNGGSVSIINPFFLF</sequence>
<evidence type="ECO:0000313" key="2">
    <source>
        <dbReference type="Proteomes" id="UP001055811"/>
    </source>
</evidence>
<keyword evidence="2" id="KW-1185">Reference proteome</keyword>
<protein>
    <submittedName>
        <fullName evidence="1">Uncharacterized protein</fullName>
    </submittedName>
</protein>
<dbReference type="Proteomes" id="UP001055811">
    <property type="component" value="Linkage Group LG01"/>
</dbReference>
<name>A0ACB9H5C7_CICIN</name>
<evidence type="ECO:0000313" key="1">
    <source>
        <dbReference type="EMBL" id="KAI3790555.1"/>
    </source>
</evidence>
<accession>A0ACB9H5C7</accession>
<organism evidence="1 2">
    <name type="scientific">Cichorium intybus</name>
    <name type="common">Chicory</name>
    <dbReference type="NCBI Taxonomy" id="13427"/>
    <lineage>
        <taxon>Eukaryota</taxon>
        <taxon>Viridiplantae</taxon>
        <taxon>Streptophyta</taxon>
        <taxon>Embryophyta</taxon>
        <taxon>Tracheophyta</taxon>
        <taxon>Spermatophyta</taxon>
        <taxon>Magnoliopsida</taxon>
        <taxon>eudicotyledons</taxon>
        <taxon>Gunneridae</taxon>
        <taxon>Pentapetalae</taxon>
        <taxon>asterids</taxon>
        <taxon>campanulids</taxon>
        <taxon>Asterales</taxon>
        <taxon>Asteraceae</taxon>
        <taxon>Cichorioideae</taxon>
        <taxon>Cichorieae</taxon>
        <taxon>Cichoriinae</taxon>
        <taxon>Cichorium</taxon>
    </lineage>
</organism>
<gene>
    <name evidence="1" type="ORF">L2E82_03673</name>
</gene>
<reference evidence="2" key="1">
    <citation type="journal article" date="2022" name="Mol. Ecol. Resour.">
        <title>The genomes of chicory, endive, great burdock and yacon provide insights into Asteraceae palaeo-polyploidization history and plant inulin production.</title>
        <authorList>
            <person name="Fan W."/>
            <person name="Wang S."/>
            <person name="Wang H."/>
            <person name="Wang A."/>
            <person name="Jiang F."/>
            <person name="Liu H."/>
            <person name="Zhao H."/>
            <person name="Xu D."/>
            <person name="Zhang Y."/>
        </authorList>
    </citation>
    <scope>NUCLEOTIDE SEQUENCE [LARGE SCALE GENOMIC DNA]</scope>
    <source>
        <strain evidence="2">cv. Punajuju</strain>
    </source>
</reference>
<comment type="caution">
    <text evidence="1">The sequence shown here is derived from an EMBL/GenBank/DDBJ whole genome shotgun (WGS) entry which is preliminary data.</text>
</comment>
<dbReference type="EMBL" id="CM042009">
    <property type="protein sequence ID" value="KAI3790555.1"/>
    <property type="molecule type" value="Genomic_DNA"/>
</dbReference>